<protein>
    <submittedName>
        <fullName evidence="4">Retrovirus-related Pol polyprotein from transposon 17.6</fullName>
    </submittedName>
</protein>
<proteinExistence type="predicted"/>
<dbReference type="Gene3D" id="3.10.10.10">
    <property type="entry name" value="HIV Type 1 Reverse Transcriptase, subunit A, domain 1"/>
    <property type="match status" value="1"/>
</dbReference>
<dbReference type="SUPFAM" id="SSF56672">
    <property type="entry name" value="DNA/RNA polymerases"/>
    <property type="match status" value="1"/>
</dbReference>
<dbReference type="InterPro" id="IPR053134">
    <property type="entry name" value="RNA-dir_DNA_polymerase"/>
</dbReference>
<gene>
    <name evidence="4" type="primary">pol_403</name>
    <name evidence="4" type="ORF">CK203_043866</name>
</gene>
<feature type="domain" description="Reverse transcriptase/retrotransposon-derived protein RNase H-like" evidence="3">
    <location>
        <begin position="604"/>
        <end position="693"/>
    </location>
</feature>
<dbReference type="PANTHER" id="PTHR24559">
    <property type="entry name" value="TRANSPOSON TY3-I GAG-POL POLYPROTEIN"/>
    <property type="match status" value="1"/>
</dbReference>
<dbReference type="InterPro" id="IPR000477">
    <property type="entry name" value="RT_dom"/>
</dbReference>
<evidence type="ECO:0000259" key="3">
    <source>
        <dbReference type="Pfam" id="PF17919"/>
    </source>
</evidence>
<evidence type="ECO:0000313" key="4">
    <source>
        <dbReference type="EMBL" id="RVW88454.1"/>
    </source>
</evidence>
<feature type="compositionally biased region" description="Basic and acidic residues" evidence="1">
    <location>
        <begin position="48"/>
        <end position="58"/>
    </location>
</feature>
<feature type="domain" description="Reverse transcriptase" evidence="2">
    <location>
        <begin position="403"/>
        <end position="559"/>
    </location>
</feature>
<dbReference type="Pfam" id="PF00078">
    <property type="entry name" value="RVT_1"/>
    <property type="match status" value="1"/>
</dbReference>
<comment type="caution">
    <text evidence="4">The sequence shown here is derived from an EMBL/GenBank/DDBJ whole genome shotgun (WGS) entry which is preliminary data.</text>
</comment>
<dbReference type="Pfam" id="PF17919">
    <property type="entry name" value="RT_RNaseH_2"/>
    <property type="match status" value="1"/>
</dbReference>
<evidence type="ECO:0000259" key="2">
    <source>
        <dbReference type="Pfam" id="PF00078"/>
    </source>
</evidence>
<dbReference type="Gene3D" id="3.30.70.270">
    <property type="match status" value="1"/>
</dbReference>
<evidence type="ECO:0000256" key="1">
    <source>
        <dbReference type="SAM" id="MobiDB-lite"/>
    </source>
</evidence>
<dbReference type="CDD" id="cd01647">
    <property type="entry name" value="RT_LTR"/>
    <property type="match status" value="1"/>
</dbReference>
<feature type="region of interest" description="Disordered" evidence="1">
    <location>
        <begin position="29"/>
        <end position="65"/>
    </location>
</feature>
<organism evidence="4 5">
    <name type="scientific">Vitis vinifera</name>
    <name type="common">Grape</name>
    <dbReference type="NCBI Taxonomy" id="29760"/>
    <lineage>
        <taxon>Eukaryota</taxon>
        <taxon>Viridiplantae</taxon>
        <taxon>Streptophyta</taxon>
        <taxon>Embryophyta</taxon>
        <taxon>Tracheophyta</taxon>
        <taxon>Spermatophyta</taxon>
        <taxon>Magnoliopsida</taxon>
        <taxon>eudicotyledons</taxon>
        <taxon>Gunneridae</taxon>
        <taxon>Pentapetalae</taxon>
        <taxon>rosids</taxon>
        <taxon>Vitales</taxon>
        <taxon>Vitaceae</taxon>
        <taxon>Viteae</taxon>
        <taxon>Vitis</taxon>
    </lineage>
</organism>
<dbReference type="EMBL" id="QGNW01000173">
    <property type="protein sequence ID" value="RVW88454.1"/>
    <property type="molecule type" value="Genomic_DNA"/>
</dbReference>
<sequence length="714" mass="80651">MMDYLFQRASKYSMLEDDVRAATQQVLVAGQASRSSAERSAKLPDWPRPSDRKQEGPSRPEMPPLTPFSISYEKFLPMIQDISDFRWPRPLEWTHPKGIIVKNVSSIRSMVTHNGGVQVSPLFGRKAHKGGTFKAISPLRCQRWRRFPKSQLWNPQGPAAPKAVINYINGGPSDEEYDSKRKRQRLLRAASVREHVNSIRPGIIGRGPRPIDGTIIFPPVDPTRILQPHRDALILSLEIGDFDVRRIRVYPGNSTDLVQASVISHMGRSLTGLEIPGRILSGFNGASTTSLGDIVLPVQAGPVTLNVQFSVVQDLSSFNVILGRTWLHYMKVIPSTYHQMGIHPSIASHRLNVLPTARPVRQRVRRFHPDRQKIIRDEIEKLLEAGFIREVEYPDWLANVVVVPKKKGKWRVCVDYTNLNNACPKDSFPLPRIDQIVDSTAGQGMLSFLDAFSGYHQIPCPRLMRKDSLHNAHGLYCYKVMSFGLKNVGTTYQRLMTKIFKPLVSRTIEVYIDDIVGKSKTERNMSSTCKSLPLLRKYDMKLNPSKCAFGVSAGKFLGFMRLTSKLVALGRFIARFTDELRPFFLAIRKAGASRGRTTVRALSKKIKHCLMQPPILSSPIPGEKLYMYLAVSEWAISAALFRCPSPKEQKPIYYVNRALADVETRYSNIELTALALRSAAQKVRPYFQAHPVVMLTDQPLRNILHKPDLTGRML</sequence>
<dbReference type="AlphaFoldDB" id="A0A438HVF6"/>
<dbReference type="PANTHER" id="PTHR24559:SF444">
    <property type="entry name" value="REVERSE TRANSCRIPTASE DOMAIN-CONTAINING PROTEIN"/>
    <property type="match status" value="1"/>
</dbReference>
<dbReference type="InterPro" id="IPR043502">
    <property type="entry name" value="DNA/RNA_pol_sf"/>
</dbReference>
<name>A0A438HVF6_VITVI</name>
<dbReference type="Proteomes" id="UP000288805">
    <property type="component" value="Unassembled WGS sequence"/>
</dbReference>
<evidence type="ECO:0000313" key="5">
    <source>
        <dbReference type="Proteomes" id="UP000288805"/>
    </source>
</evidence>
<dbReference type="InterPro" id="IPR043128">
    <property type="entry name" value="Rev_trsase/Diguanyl_cyclase"/>
</dbReference>
<reference evidence="4 5" key="1">
    <citation type="journal article" date="2018" name="PLoS Genet.">
        <title>Population sequencing reveals clonal diversity and ancestral inbreeding in the grapevine cultivar Chardonnay.</title>
        <authorList>
            <person name="Roach M.J."/>
            <person name="Johnson D.L."/>
            <person name="Bohlmann J."/>
            <person name="van Vuuren H.J."/>
            <person name="Jones S.J."/>
            <person name="Pretorius I.S."/>
            <person name="Schmidt S.A."/>
            <person name="Borneman A.R."/>
        </authorList>
    </citation>
    <scope>NUCLEOTIDE SEQUENCE [LARGE SCALE GENOMIC DNA]</scope>
    <source>
        <strain evidence="5">cv. Chardonnay</strain>
        <tissue evidence="4">Leaf</tissue>
    </source>
</reference>
<dbReference type="CDD" id="cd00303">
    <property type="entry name" value="retropepsin_like"/>
    <property type="match status" value="1"/>
</dbReference>
<dbReference type="InterPro" id="IPR041577">
    <property type="entry name" value="RT_RNaseH_2"/>
</dbReference>
<accession>A0A438HVF6</accession>